<dbReference type="InterPro" id="IPR050553">
    <property type="entry name" value="Thioredoxin_ResA/DsbE_sf"/>
</dbReference>
<evidence type="ECO:0000259" key="1">
    <source>
        <dbReference type="PROSITE" id="PS51352"/>
    </source>
</evidence>
<gene>
    <name evidence="2" type="ORF">BJ963_000872</name>
</gene>
<dbReference type="AlphaFoldDB" id="A0A852SXD6"/>
<dbReference type="GO" id="GO:0016209">
    <property type="term" value="F:antioxidant activity"/>
    <property type="evidence" value="ECO:0007669"/>
    <property type="project" value="InterPro"/>
</dbReference>
<reference evidence="2 3" key="1">
    <citation type="submission" date="2020-07" db="EMBL/GenBank/DDBJ databases">
        <title>Sequencing the genomes of 1000 actinobacteria strains.</title>
        <authorList>
            <person name="Klenk H.-P."/>
        </authorList>
    </citation>
    <scope>NUCLEOTIDE SEQUENCE [LARGE SCALE GENOMIC DNA]</scope>
    <source>
        <strain evidence="2 3">DSM 23871</strain>
    </source>
</reference>
<dbReference type="Gene3D" id="2.60.120.260">
    <property type="entry name" value="Galactose-binding domain-like"/>
    <property type="match status" value="1"/>
</dbReference>
<dbReference type="InterPro" id="IPR041017">
    <property type="entry name" value="Thioredoxin_10"/>
</dbReference>
<keyword evidence="3" id="KW-1185">Reference proteome</keyword>
<protein>
    <submittedName>
        <fullName evidence="2">Thiol-disulfide isomerase/thioredoxin</fullName>
    </submittedName>
</protein>
<evidence type="ECO:0000313" key="2">
    <source>
        <dbReference type="EMBL" id="NYD73353.1"/>
    </source>
</evidence>
<dbReference type="EMBL" id="JACCBJ010000001">
    <property type="protein sequence ID" value="NYD73353.1"/>
    <property type="molecule type" value="Genomic_DNA"/>
</dbReference>
<dbReference type="SUPFAM" id="SSF52833">
    <property type="entry name" value="Thioredoxin-like"/>
    <property type="match status" value="1"/>
</dbReference>
<dbReference type="RefSeq" id="WP_179454899.1">
    <property type="nucleotide sequence ID" value="NZ_BAAAPX010000001.1"/>
</dbReference>
<dbReference type="GO" id="GO:0016853">
    <property type="term" value="F:isomerase activity"/>
    <property type="evidence" value="ECO:0007669"/>
    <property type="project" value="UniProtKB-KW"/>
</dbReference>
<evidence type="ECO:0000313" key="3">
    <source>
        <dbReference type="Proteomes" id="UP000589620"/>
    </source>
</evidence>
<dbReference type="Pfam" id="PF00578">
    <property type="entry name" value="AhpC-TSA"/>
    <property type="match status" value="1"/>
</dbReference>
<dbReference type="Pfam" id="PF17991">
    <property type="entry name" value="Thioredoxin_10"/>
    <property type="match status" value="1"/>
</dbReference>
<dbReference type="Proteomes" id="UP000589620">
    <property type="component" value="Unassembled WGS sequence"/>
</dbReference>
<dbReference type="InterPro" id="IPR013766">
    <property type="entry name" value="Thioredoxin_domain"/>
</dbReference>
<dbReference type="InterPro" id="IPR000866">
    <property type="entry name" value="AhpC/TSA"/>
</dbReference>
<dbReference type="PROSITE" id="PS51352">
    <property type="entry name" value="THIOREDOXIN_2"/>
    <property type="match status" value="1"/>
</dbReference>
<comment type="caution">
    <text evidence="2">The sequence shown here is derived from an EMBL/GenBank/DDBJ whole genome shotgun (WGS) entry which is preliminary data.</text>
</comment>
<name>A0A852SXD6_9MICO</name>
<dbReference type="Gene3D" id="3.40.30.10">
    <property type="entry name" value="Glutaredoxin"/>
    <property type="match status" value="1"/>
</dbReference>
<organism evidence="2 3">
    <name type="scientific">Leifsonia soli</name>
    <dbReference type="NCBI Taxonomy" id="582665"/>
    <lineage>
        <taxon>Bacteria</taxon>
        <taxon>Bacillati</taxon>
        <taxon>Actinomycetota</taxon>
        <taxon>Actinomycetes</taxon>
        <taxon>Micrococcales</taxon>
        <taxon>Microbacteriaceae</taxon>
        <taxon>Leifsonia</taxon>
    </lineage>
</organism>
<dbReference type="PANTHER" id="PTHR42852:SF13">
    <property type="entry name" value="PROTEIN DIPZ"/>
    <property type="match status" value="1"/>
</dbReference>
<sequence>MSADGDRDRGLFRTIAHRLAGDEEPLPDEGRLPSFARATGWLNAEPLTPEALRGRVVLVSFWTYTCVNWLRTLPYLRAWHEKYASAGLTVVGVHTPEFGFEHDRANVIARTAALGVAYPVAVDDEYGVWDDFANHYWPAVYLADAEGRLRFHHFGEGEYERTEMMIQRLLIAAGAPDLDLNLVMVEPHGLEVAADWRDLRSPETYLGYGQSSGFVSESADLYDRSEDYAGSRALPLNGWDLTGRWTHARHAAVLDRAGGSVSFAFHARDANLVMGPTPSGSSIPFRVLLDGRPPGDAHGTDVDADGRGVVDRQDTFQLIRQTGRVQDAVLRLEFDRAGLEAYCFTFG</sequence>
<keyword evidence="2" id="KW-0413">Isomerase</keyword>
<feature type="domain" description="Thioredoxin" evidence="1">
    <location>
        <begin position="26"/>
        <end position="171"/>
    </location>
</feature>
<dbReference type="PANTHER" id="PTHR42852">
    <property type="entry name" value="THIOL:DISULFIDE INTERCHANGE PROTEIN DSBE"/>
    <property type="match status" value="1"/>
</dbReference>
<dbReference type="InterPro" id="IPR036249">
    <property type="entry name" value="Thioredoxin-like_sf"/>
</dbReference>
<accession>A0A852SXD6</accession>
<proteinExistence type="predicted"/>
<dbReference type="GO" id="GO:0016491">
    <property type="term" value="F:oxidoreductase activity"/>
    <property type="evidence" value="ECO:0007669"/>
    <property type="project" value="InterPro"/>
</dbReference>